<evidence type="ECO:0000259" key="4">
    <source>
        <dbReference type="Pfam" id="PF00891"/>
    </source>
</evidence>
<dbReference type="PANTHER" id="PTHR43712">
    <property type="entry name" value="PUTATIVE (AFU_ORTHOLOGUE AFUA_4G14580)-RELATED"/>
    <property type="match status" value="1"/>
</dbReference>
<sequence length="212" mass="24105">MDMHDGHRSALTLRIMTTVEDIQKRKANIRALVSLISSATEEALGAWERDMGRHIRQKYPEALQRNCINFVPLNFLKEPPVPDQDIYYMRYVIHDWSDNVSTVILKNVRKAMNPSSRLLIHDFVLTIPDDRSASRSEHVNAHAQDAPHPLLPNYGAGGILPFLADIKAMVATNAKERSVEDHVDIASQADLEFVRFWDCVETSMVEFRIAQG</sequence>
<evidence type="ECO:0000256" key="2">
    <source>
        <dbReference type="ARBA" id="ARBA00022679"/>
    </source>
</evidence>
<dbReference type="AlphaFoldDB" id="A0A4Y9ZLI4"/>
<gene>
    <name evidence="5" type="ORF">EWM64_g9054</name>
</gene>
<proteinExistence type="predicted"/>
<dbReference type="GO" id="GO:0008171">
    <property type="term" value="F:O-methyltransferase activity"/>
    <property type="evidence" value="ECO:0007669"/>
    <property type="project" value="InterPro"/>
</dbReference>
<keyword evidence="1" id="KW-0489">Methyltransferase</keyword>
<dbReference type="Gene3D" id="3.40.50.150">
    <property type="entry name" value="Vaccinia Virus protein VP39"/>
    <property type="match status" value="1"/>
</dbReference>
<dbReference type="OrthoDB" id="1606438at2759"/>
<organism evidence="5 6">
    <name type="scientific">Hericium alpestre</name>
    <dbReference type="NCBI Taxonomy" id="135208"/>
    <lineage>
        <taxon>Eukaryota</taxon>
        <taxon>Fungi</taxon>
        <taxon>Dikarya</taxon>
        <taxon>Basidiomycota</taxon>
        <taxon>Agaricomycotina</taxon>
        <taxon>Agaricomycetes</taxon>
        <taxon>Russulales</taxon>
        <taxon>Hericiaceae</taxon>
        <taxon>Hericium</taxon>
    </lineage>
</organism>
<evidence type="ECO:0000313" key="5">
    <source>
        <dbReference type="EMBL" id="TFY74957.1"/>
    </source>
</evidence>
<dbReference type="GO" id="GO:0032259">
    <property type="term" value="P:methylation"/>
    <property type="evidence" value="ECO:0007669"/>
    <property type="project" value="UniProtKB-KW"/>
</dbReference>
<dbReference type="InterPro" id="IPR001077">
    <property type="entry name" value="COMT_C"/>
</dbReference>
<dbReference type="InterPro" id="IPR029063">
    <property type="entry name" value="SAM-dependent_MTases_sf"/>
</dbReference>
<keyword evidence="3" id="KW-0949">S-adenosyl-L-methionine</keyword>
<dbReference type="Proteomes" id="UP000298061">
    <property type="component" value="Unassembled WGS sequence"/>
</dbReference>
<dbReference type="STRING" id="135208.A0A4Y9ZLI4"/>
<comment type="caution">
    <text evidence="5">The sequence shown here is derived from an EMBL/GenBank/DDBJ whole genome shotgun (WGS) entry which is preliminary data.</text>
</comment>
<evidence type="ECO:0000256" key="1">
    <source>
        <dbReference type="ARBA" id="ARBA00022603"/>
    </source>
</evidence>
<accession>A0A4Y9ZLI4</accession>
<dbReference type="SUPFAM" id="SSF53335">
    <property type="entry name" value="S-adenosyl-L-methionine-dependent methyltransferases"/>
    <property type="match status" value="1"/>
</dbReference>
<dbReference type="PANTHER" id="PTHR43712:SF2">
    <property type="entry name" value="O-METHYLTRANSFERASE CICE"/>
    <property type="match status" value="1"/>
</dbReference>
<name>A0A4Y9ZLI4_9AGAM</name>
<feature type="domain" description="O-methyltransferase C-terminal" evidence="4">
    <location>
        <begin position="61"/>
        <end position="131"/>
    </location>
</feature>
<dbReference type="InterPro" id="IPR016461">
    <property type="entry name" value="COMT-like"/>
</dbReference>
<dbReference type="Pfam" id="PF00891">
    <property type="entry name" value="Methyltransf_2"/>
    <property type="match status" value="1"/>
</dbReference>
<protein>
    <recommendedName>
        <fullName evidence="4">O-methyltransferase C-terminal domain-containing protein</fullName>
    </recommendedName>
</protein>
<dbReference type="EMBL" id="SFCI01001787">
    <property type="protein sequence ID" value="TFY74957.1"/>
    <property type="molecule type" value="Genomic_DNA"/>
</dbReference>
<reference evidence="5 6" key="1">
    <citation type="submission" date="2019-02" db="EMBL/GenBank/DDBJ databases">
        <title>Genome sequencing of the rare red list fungi Hericium alpestre (H. flagellum).</title>
        <authorList>
            <person name="Buettner E."/>
            <person name="Kellner H."/>
        </authorList>
    </citation>
    <scope>NUCLEOTIDE SEQUENCE [LARGE SCALE GENOMIC DNA]</scope>
    <source>
        <strain evidence="5 6">DSM 108284</strain>
    </source>
</reference>
<keyword evidence="2" id="KW-0808">Transferase</keyword>
<evidence type="ECO:0000313" key="6">
    <source>
        <dbReference type="Proteomes" id="UP000298061"/>
    </source>
</evidence>
<dbReference type="PROSITE" id="PS51683">
    <property type="entry name" value="SAM_OMT_II"/>
    <property type="match status" value="1"/>
</dbReference>
<keyword evidence="6" id="KW-1185">Reference proteome</keyword>
<evidence type="ECO:0000256" key="3">
    <source>
        <dbReference type="ARBA" id="ARBA00022691"/>
    </source>
</evidence>